<name>A0A6P8HYD3_ACTTE</name>
<dbReference type="Proteomes" id="UP000515163">
    <property type="component" value="Unplaced"/>
</dbReference>
<gene>
    <name evidence="3" type="primary">LOC116296513</name>
</gene>
<organism evidence="2 3">
    <name type="scientific">Actinia tenebrosa</name>
    <name type="common">Australian red waratah sea anemone</name>
    <dbReference type="NCBI Taxonomy" id="6105"/>
    <lineage>
        <taxon>Eukaryota</taxon>
        <taxon>Metazoa</taxon>
        <taxon>Cnidaria</taxon>
        <taxon>Anthozoa</taxon>
        <taxon>Hexacorallia</taxon>
        <taxon>Actiniaria</taxon>
        <taxon>Actiniidae</taxon>
        <taxon>Actinia</taxon>
    </lineage>
</organism>
<proteinExistence type="predicted"/>
<dbReference type="KEGG" id="aten:116296513"/>
<accession>A0A6P8HYD3</accession>
<feature type="signal peptide" evidence="1">
    <location>
        <begin position="1"/>
        <end position="21"/>
    </location>
</feature>
<keyword evidence="1" id="KW-0732">Signal</keyword>
<dbReference type="AlphaFoldDB" id="A0A6P8HYD3"/>
<dbReference type="RefSeq" id="XP_031560398.1">
    <property type="nucleotide sequence ID" value="XM_031704538.1"/>
</dbReference>
<dbReference type="GeneID" id="116296513"/>
<evidence type="ECO:0000256" key="1">
    <source>
        <dbReference type="SAM" id="SignalP"/>
    </source>
</evidence>
<protein>
    <submittedName>
        <fullName evidence="3">Uncharacterized protein LOC116296513</fullName>
    </submittedName>
</protein>
<feature type="chain" id="PRO_5027784676" evidence="1">
    <location>
        <begin position="22"/>
        <end position="158"/>
    </location>
</feature>
<evidence type="ECO:0000313" key="3">
    <source>
        <dbReference type="RefSeq" id="XP_031560398.1"/>
    </source>
</evidence>
<reference evidence="3" key="1">
    <citation type="submission" date="2025-08" db="UniProtKB">
        <authorList>
            <consortium name="RefSeq"/>
        </authorList>
    </citation>
    <scope>IDENTIFICATION</scope>
</reference>
<dbReference type="InParanoid" id="A0A6P8HYD3"/>
<dbReference type="OrthoDB" id="10502319at2759"/>
<keyword evidence="2" id="KW-1185">Reference proteome</keyword>
<sequence>MNTMLVRLLCTFVLLVVQAKGSSIRKRFDIPSDCKLQAGSNACNKNYLCGTGDVKTTLSVVLFCPNPASQLTCAVPLVPGGCGKQICPCVDHNGKRYNKGQKYMYGELQGAGELFECTCDNDSKLCGAVCERLERVPVQKPRPPPTFPPFPFPPGFGR</sequence>
<evidence type="ECO:0000313" key="2">
    <source>
        <dbReference type="Proteomes" id="UP000515163"/>
    </source>
</evidence>